<proteinExistence type="predicted"/>
<name>A0ABN2JZN5_9MICO</name>
<dbReference type="PROSITE" id="PS51819">
    <property type="entry name" value="VOC"/>
    <property type="match status" value="1"/>
</dbReference>
<dbReference type="SUPFAM" id="SSF54593">
    <property type="entry name" value="Glyoxalase/Bleomycin resistance protein/Dihydroxybiphenyl dioxygenase"/>
    <property type="match status" value="1"/>
</dbReference>
<dbReference type="EMBL" id="BAAAPN010000003">
    <property type="protein sequence ID" value="GAA1744906.1"/>
    <property type="molecule type" value="Genomic_DNA"/>
</dbReference>
<dbReference type="PANTHER" id="PTHR36437">
    <property type="entry name" value="GLYOXALASE/BLEOMYCIN RESISTANCE PROTEIN/DIOXYGENASE"/>
    <property type="match status" value="1"/>
</dbReference>
<dbReference type="InterPro" id="IPR004360">
    <property type="entry name" value="Glyas_Fos-R_dOase_dom"/>
</dbReference>
<feature type="domain" description="VOC" evidence="1">
    <location>
        <begin position="11"/>
        <end position="142"/>
    </location>
</feature>
<reference evidence="2 3" key="1">
    <citation type="journal article" date="2019" name="Int. J. Syst. Evol. Microbiol.">
        <title>The Global Catalogue of Microorganisms (GCM) 10K type strain sequencing project: providing services to taxonomists for standard genome sequencing and annotation.</title>
        <authorList>
            <consortium name="The Broad Institute Genomics Platform"/>
            <consortium name="The Broad Institute Genome Sequencing Center for Infectious Disease"/>
            <person name="Wu L."/>
            <person name="Ma J."/>
        </authorList>
    </citation>
    <scope>NUCLEOTIDE SEQUENCE [LARGE SCALE GENOMIC DNA]</scope>
    <source>
        <strain evidence="2 3">JCM 15591</strain>
    </source>
</reference>
<evidence type="ECO:0000313" key="2">
    <source>
        <dbReference type="EMBL" id="GAA1744906.1"/>
    </source>
</evidence>
<sequence>MTTPSAVSTLSVANVFVFTDDHEKSLAFYRDTLGFTVATDVSNGGFRWCTLKTPTQPELEIVLQNTGIYPGMSEADQAAMADLLAKGMLGALIFGTDDVDGVFERVAASGAEVLQEPADQFYGVRDCAFRDPAGNMIRFKKDLASGPDTTGWTDHAASADN</sequence>
<organism evidence="2 3">
    <name type="scientific">Nostocoides vanveenii</name>
    <dbReference type="NCBI Taxonomy" id="330835"/>
    <lineage>
        <taxon>Bacteria</taxon>
        <taxon>Bacillati</taxon>
        <taxon>Actinomycetota</taxon>
        <taxon>Actinomycetes</taxon>
        <taxon>Micrococcales</taxon>
        <taxon>Intrasporangiaceae</taxon>
        <taxon>Nostocoides</taxon>
    </lineage>
</organism>
<dbReference type="Gene3D" id="3.10.180.10">
    <property type="entry name" value="2,3-Dihydroxybiphenyl 1,2-Dioxygenase, domain 1"/>
    <property type="match status" value="1"/>
</dbReference>
<dbReference type="Pfam" id="PF00903">
    <property type="entry name" value="Glyoxalase"/>
    <property type="match status" value="1"/>
</dbReference>
<accession>A0ABN2JZN5</accession>
<gene>
    <name evidence="2" type="ORF">GCM10009810_02040</name>
</gene>
<evidence type="ECO:0000313" key="3">
    <source>
        <dbReference type="Proteomes" id="UP001501475"/>
    </source>
</evidence>
<dbReference type="PANTHER" id="PTHR36437:SF2">
    <property type="entry name" value="GLYOXALASE_BLEOMYCIN RESISTANCE PROTEIN_DIOXYGENASE"/>
    <property type="match status" value="1"/>
</dbReference>
<dbReference type="InterPro" id="IPR029068">
    <property type="entry name" value="Glyas_Bleomycin-R_OHBP_Dase"/>
</dbReference>
<keyword evidence="3" id="KW-1185">Reference proteome</keyword>
<protein>
    <submittedName>
        <fullName evidence="2">VOC family protein</fullName>
    </submittedName>
</protein>
<dbReference type="InterPro" id="IPR037523">
    <property type="entry name" value="VOC_core"/>
</dbReference>
<evidence type="ECO:0000259" key="1">
    <source>
        <dbReference type="PROSITE" id="PS51819"/>
    </source>
</evidence>
<dbReference type="Proteomes" id="UP001501475">
    <property type="component" value="Unassembled WGS sequence"/>
</dbReference>
<comment type="caution">
    <text evidence="2">The sequence shown here is derived from an EMBL/GenBank/DDBJ whole genome shotgun (WGS) entry which is preliminary data.</text>
</comment>
<dbReference type="RefSeq" id="WP_344060850.1">
    <property type="nucleotide sequence ID" value="NZ_BAAAPN010000003.1"/>
</dbReference>